<keyword evidence="1" id="KW-0812">Transmembrane</keyword>
<reference evidence="2" key="1">
    <citation type="submission" date="2013-11" db="EMBL/GenBank/DDBJ databases">
        <title>The novel cryptic plasmid pEA68 of Erwinia amylovora strain 692 and definition of a novel family of plasmids.</title>
        <authorList>
            <person name="Ismail E."/>
            <person name="Blom J."/>
            <person name="Bultreys A."/>
            <person name="Ivanovic M."/>
            <person name="Obradovic A."/>
            <person name="Van Doorn J."/>
            <person name="Bergsma-Vlami M."/>
            <person name="Maes M."/>
            <person name="Willems A."/>
            <person name="Stockwell V."/>
            <person name="Smits T.H.M."/>
            <person name="Pulawska J."/>
        </authorList>
    </citation>
    <scope>NUCLEOTIDE SEQUENCE [LARGE SCALE GENOMIC DNA]</scope>
    <source>
        <strain evidence="2">692</strain>
        <plasmid evidence="2">pEA68</plasmid>
    </source>
</reference>
<sequence>MKITVRLILLLAGLLWLFFFPYVLLEPPELCDSLPGYRSPDELSLFQYRHFAGLICMAPLFITLWYPRQMKTGRVMLLFGAVLLATGVFALCCLGLMQYVYLTHHCGGITVTDISDVFLIPAS</sequence>
<dbReference type="AlphaFoldDB" id="A0A0P0ZHR2"/>
<evidence type="ECO:0000256" key="1">
    <source>
        <dbReference type="SAM" id="Phobius"/>
    </source>
</evidence>
<protein>
    <submittedName>
        <fullName evidence="2">Putative membrane protein</fullName>
    </submittedName>
</protein>
<gene>
    <name evidence="2" type="ORF">EAMY692_p10064</name>
</gene>
<dbReference type="RefSeq" id="WP_160174259.1">
    <property type="nucleotide sequence ID" value="NZ_HG813238.1"/>
</dbReference>
<geneLocation type="plasmid" evidence="2">
    <name>pEA68</name>
</geneLocation>
<keyword evidence="2" id="KW-0614">Plasmid</keyword>
<proteinExistence type="predicted"/>
<organism evidence="2">
    <name type="scientific">Erwinia amylovora</name>
    <name type="common">Fire blight bacteria</name>
    <dbReference type="NCBI Taxonomy" id="552"/>
    <lineage>
        <taxon>Bacteria</taxon>
        <taxon>Pseudomonadati</taxon>
        <taxon>Pseudomonadota</taxon>
        <taxon>Gammaproteobacteria</taxon>
        <taxon>Enterobacterales</taxon>
        <taxon>Erwiniaceae</taxon>
        <taxon>Erwinia</taxon>
    </lineage>
</organism>
<accession>A0A0P0ZHR2</accession>
<feature type="transmembrane region" description="Helical" evidence="1">
    <location>
        <begin position="78"/>
        <end position="101"/>
    </location>
</feature>
<name>A0A0P0ZHR2_ERWAM</name>
<evidence type="ECO:0000313" key="2">
    <source>
        <dbReference type="EMBL" id="CDM08111.1"/>
    </source>
</evidence>
<keyword evidence="1" id="KW-1133">Transmembrane helix</keyword>
<feature type="transmembrane region" description="Helical" evidence="1">
    <location>
        <begin position="49"/>
        <end position="66"/>
    </location>
</feature>
<dbReference type="EMBL" id="HG813238">
    <property type="protein sequence ID" value="CDM08111.1"/>
    <property type="molecule type" value="Genomic_DNA"/>
</dbReference>
<keyword evidence="1" id="KW-0472">Membrane</keyword>